<dbReference type="EMBL" id="RJUL01000010">
    <property type="protein sequence ID" value="ROQ22407.1"/>
    <property type="molecule type" value="Genomic_DNA"/>
</dbReference>
<dbReference type="PANTHER" id="PTHR38602:SF1">
    <property type="entry name" value="INNER MEMBRANE PROTEIN"/>
    <property type="match status" value="1"/>
</dbReference>
<keyword evidence="1" id="KW-1133">Transmembrane helix</keyword>
<organism evidence="2 3">
    <name type="scientific">Gallaecimonas pentaromativorans</name>
    <dbReference type="NCBI Taxonomy" id="584787"/>
    <lineage>
        <taxon>Bacteria</taxon>
        <taxon>Pseudomonadati</taxon>
        <taxon>Pseudomonadota</taxon>
        <taxon>Gammaproteobacteria</taxon>
        <taxon>Enterobacterales</taxon>
        <taxon>Gallaecimonadaceae</taxon>
        <taxon>Gallaecimonas</taxon>
    </lineage>
</organism>
<keyword evidence="1" id="KW-0472">Membrane</keyword>
<dbReference type="Proteomes" id="UP000268033">
    <property type="component" value="Unassembled WGS sequence"/>
</dbReference>
<comment type="caution">
    <text evidence="2">The sequence shown here is derived from an EMBL/GenBank/DDBJ whole genome shotgun (WGS) entry which is preliminary data.</text>
</comment>
<dbReference type="RefSeq" id="WP_050659857.1">
    <property type="nucleotide sequence ID" value="NZ_JBLXAC010000009.1"/>
</dbReference>
<dbReference type="InterPro" id="IPR019201">
    <property type="entry name" value="DUF2065"/>
</dbReference>
<accession>A0A3N1P5I6</accession>
<name>A0A3N1P5I6_9GAMM</name>
<dbReference type="Pfam" id="PF09838">
    <property type="entry name" value="DUF2065"/>
    <property type="match status" value="1"/>
</dbReference>
<dbReference type="AlphaFoldDB" id="A0A3N1P5I6"/>
<evidence type="ECO:0000313" key="2">
    <source>
        <dbReference type="EMBL" id="ROQ22407.1"/>
    </source>
</evidence>
<evidence type="ECO:0000313" key="3">
    <source>
        <dbReference type="Proteomes" id="UP000268033"/>
    </source>
</evidence>
<feature type="transmembrane region" description="Helical" evidence="1">
    <location>
        <begin position="40"/>
        <end position="59"/>
    </location>
</feature>
<proteinExistence type="predicted"/>
<dbReference type="OrthoDB" id="9182237at2"/>
<sequence length="61" mass="6896">MSTFLQLCALWLVLEGLGPALMPKKWQQLMAELSQQNPRIIRQIGLVMLVLGGLLAWLVKH</sequence>
<keyword evidence="1" id="KW-0812">Transmembrane</keyword>
<gene>
    <name evidence="2" type="ORF">EDC28_11046</name>
</gene>
<evidence type="ECO:0008006" key="4">
    <source>
        <dbReference type="Google" id="ProtNLM"/>
    </source>
</evidence>
<keyword evidence="3" id="KW-1185">Reference proteome</keyword>
<dbReference type="STRING" id="584787.GCA_001247655_00953"/>
<evidence type="ECO:0000256" key="1">
    <source>
        <dbReference type="SAM" id="Phobius"/>
    </source>
</evidence>
<dbReference type="PANTHER" id="PTHR38602">
    <property type="entry name" value="INNER MEMBRANE PROTEIN-RELATED"/>
    <property type="match status" value="1"/>
</dbReference>
<reference evidence="2 3" key="1">
    <citation type="submission" date="2018-11" db="EMBL/GenBank/DDBJ databases">
        <title>Genomic Encyclopedia of Type Strains, Phase IV (KMG-IV): sequencing the most valuable type-strain genomes for metagenomic binning, comparative biology and taxonomic classification.</title>
        <authorList>
            <person name="Goeker M."/>
        </authorList>
    </citation>
    <scope>NUCLEOTIDE SEQUENCE [LARGE SCALE GENOMIC DNA]</scope>
    <source>
        <strain evidence="2 3">DSM 21945</strain>
    </source>
</reference>
<protein>
    <recommendedName>
        <fullName evidence="4">DUF2065 domain-containing protein</fullName>
    </recommendedName>
</protein>